<dbReference type="InterPro" id="IPR002347">
    <property type="entry name" value="SDR_fam"/>
</dbReference>
<evidence type="ECO:0000256" key="1">
    <source>
        <dbReference type="ARBA" id="ARBA00006484"/>
    </source>
</evidence>
<dbReference type="PANTHER" id="PTHR43544">
    <property type="entry name" value="SHORT-CHAIN DEHYDROGENASE/REDUCTASE"/>
    <property type="match status" value="1"/>
</dbReference>
<dbReference type="InterPro" id="IPR051468">
    <property type="entry name" value="Fungal_SecMetab_SDRs"/>
</dbReference>
<comment type="caution">
    <text evidence="2">The sequence shown here is derived from an EMBL/GenBank/DDBJ whole genome shotgun (WGS) entry which is preliminary data.</text>
</comment>
<dbReference type="Gene3D" id="3.40.50.720">
    <property type="entry name" value="NAD(P)-binding Rossmann-like Domain"/>
    <property type="match status" value="1"/>
</dbReference>
<protein>
    <submittedName>
        <fullName evidence="2">Short chain dehydrogenase/reductase</fullName>
    </submittedName>
</protein>
<dbReference type="Pfam" id="PF00106">
    <property type="entry name" value="adh_short"/>
    <property type="match status" value="1"/>
</dbReference>
<dbReference type="PANTHER" id="PTHR43544:SF32">
    <property type="entry name" value="CHAIN DEHYDROGENASE, PUTATIVE (AFU_ORTHOLOGUE AFUA_5G01530)-RELATED"/>
    <property type="match status" value="1"/>
</dbReference>
<dbReference type="SUPFAM" id="SSF51735">
    <property type="entry name" value="NAD(P)-binding Rossmann-fold domains"/>
    <property type="match status" value="1"/>
</dbReference>
<reference evidence="2" key="1">
    <citation type="submission" date="2021-12" db="EMBL/GenBank/DDBJ databases">
        <title>Convergent genome expansion in fungi linked to evolution of root-endophyte symbiosis.</title>
        <authorList>
            <consortium name="DOE Joint Genome Institute"/>
            <person name="Ke Y.-H."/>
            <person name="Bonito G."/>
            <person name="Liao H.-L."/>
            <person name="Looney B."/>
            <person name="Rojas-Flechas A."/>
            <person name="Nash J."/>
            <person name="Hameed K."/>
            <person name="Schadt C."/>
            <person name="Martin F."/>
            <person name="Crous P.W."/>
            <person name="Miettinen O."/>
            <person name="Magnuson J.K."/>
            <person name="Labbe J."/>
            <person name="Jacobson D."/>
            <person name="Doktycz M.J."/>
            <person name="Veneault-Fourrey C."/>
            <person name="Kuo A."/>
            <person name="Mondo S."/>
            <person name="Calhoun S."/>
            <person name="Riley R."/>
            <person name="Ohm R."/>
            <person name="LaButti K."/>
            <person name="Andreopoulos B."/>
            <person name="Pangilinan J."/>
            <person name="Nolan M."/>
            <person name="Tritt A."/>
            <person name="Clum A."/>
            <person name="Lipzen A."/>
            <person name="Daum C."/>
            <person name="Barry K."/>
            <person name="Grigoriev I.V."/>
            <person name="Vilgalys R."/>
        </authorList>
    </citation>
    <scope>NUCLEOTIDE SEQUENCE</scope>
    <source>
        <strain evidence="2">PMI_201</strain>
    </source>
</reference>
<gene>
    <name evidence="2" type="ORF">BGW36DRAFT_410017</name>
</gene>
<sequence length="251" mass="26636">MAAKQIVTLITGANQGIGFETAKNLVLSSNAYHVIIGSRDANRGTKAVSELQSLADIKGTLDTVQIDVTDDNSVDRAAEHIQSKYGRLDILVNNAGVNNLNPAVRESMRSIYAVNVIGVASVTEAFLPLLRKSDAPRVVFVSSSMGSIAYASDKNSPYYRPQGIPYRSSKAALNMMIAMYSHSLSLEEKDFKVFGADPGLNATNLVGDAASLRARGAVEPYVGGGIIAAVAKGERDADVGRVCSIDGVVEW</sequence>
<dbReference type="GO" id="GO:0019748">
    <property type="term" value="P:secondary metabolic process"/>
    <property type="evidence" value="ECO:0007669"/>
    <property type="project" value="TreeGrafter"/>
</dbReference>
<dbReference type="GO" id="GO:0016491">
    <property type="term" value="F:oxidoreductase activity"/>
    <property type="evidence" value="ECO:0007669"/>
    <property type="project" value="TreeGrafter"/>
</dbReference>
<dbReference type="GO" id="GO:0005737">
    <property type="term" value="C:cytoplasm"/>
    <property type="evidence" value="ECO:0007669"/>
    <property type="project" value="TreeGrafter"/>
</dbReference>
<keyword evidence="3" id="KW-1185">Reference proteome</keyword>
<dbReference type="EMBL" id="JAJTJA010000010">
    <property type="protein sequence ID" value="KAH8692824.1"/>
    <property type="molecule type" value="Genomic_DNA"/>
</dbReference>
<dbReference type="InterPro" id="IPR036291">
    <property type="entry name" value="NAD(P)-bd_dom_sf"/>
</dbReference>
<proteinExistence type="inferred from homology"/>
<dbReference type="Proteomes" id="UP001201262">
    <property type="component" value="Unassembled WGS sequence"/>
</dbReference>
<evidence type="ECO:0000313" key="2">
    <source>
        <dbReference type="EMBL" id="KAH8692824.1"/>
    </source>
</evidence>
<dbReference type="AlphaFoldDB" id="A0AAD4KJ32"/>
<accession>A0AAD4KJ32</accession>
<dbReference type="GeneID" id="70249415"/>
<name>A0AAD4KJ32_9EURO</name>
<dbReference type="PRINTS" id="PR00081">
    <property type="entry name" value="GDHRDH"/>
</dbReference>
<evidence type="ECO:0000313" key="3">
    <source>
        <dbReference type="Proteomes" id="UP001201262"/>
    </source>
</evidence>
<dbReference type="RefSeq" id="XP_046068697.1">
    <property type="nucleotide sequence ID" value="XM_046219128.1"/>
</dbReference>
<comment type="similarity">
    <text evidence="1">Belongs to the short-chain dehydrogenases/reductases (SDR) family.</text>
</comment>
<organism evidence="2 3">
    <name type="scientific">Talaromyces proteolyticus</name>
    <dbReference type="NCBI Taxonomy" id="1131652"/>
    <lineage>
        <taxon>Eukaryota</taxon>
        <taxon>Fungi</taxon>
        <taxon>Dikarya</taxon>
        <taxon>Ascomycota</taxon>
        <taxon>Pezizomycotina</taxon>
        <taxon>Eurotiomycetes</taxon>
        <taxon>Eurotiomycetidae</taxon>
        <taxon>Eurotiales</taxon>
        <taxon>Trichocomaceae</taxon>
        <taxon>Talaromyces</taxon>
        <taxon>Talaromyces sect. Bacilispori</taxon>
    </lineage>
</organism>